<name>R4Z456_9ACTN</name>
<evidence type="ECO:0000313" key="4">
    <source>
        <dbReference type="Proteomes" id="UP000018291"/>
    </source>
</evidence>
<organism evidence="3 4">
    <name type="scientific">Candidatus Neomicrothrix parvicella RN1</name>
    <dbReference type="NCBI Taxonomy" id="1229780"/>
    <lineage>
        <taxon>Bacteria</taxon>
        <taxon>Bacillati</taxon>
        <taxon>Actinomycetota</taxon>
        <taxon>Acidimicrobiia</taxon>
        <taxon>Acidimicrobiales</taxon>
        <taxon>Microthrixaceae</taxon>
        <taxon>Candidatus Neomicrothrix</taxon>
    </lineage>
</organism>
<keyword evidence="4" id="KW-1185">Reference proteome</keyword>
<dbReference type="SUPFAM" id="SSF52540">
    <property type="entry name" value="P-loop containing nucleoside triphosphate hydrolases"/>
    <property type="match status" value="1"/>
</dbReference>
<protein>
    <recommendedName>
        <fullName evidence="5">ATP-binding protein</fullName>
    </recommendedName>
</protein>
<dbReference type="Pfam" id="PF13635">
    <property type="entry name" value="DUF4143"/>
    <property type="match status" value="1"/>
</dbReference>
<sequence>MNLPSYLDRRAAPLVTEALGDTRVVVVIGARQAGKSTLVHEVSQDISNVRERRLDRPNELQAAAADPVAFVEHDGLLVVDEIQRAPELLLPIKARVDVDQRPGQYILTGSARLLGLRNVPDALVGRTETVELWPFSQGELDGSPDEWVDRVFDVSPDWRSPEVLERTDYLERSVRGGFPEAVRRQGRRRERFFESYVNDLLDRDVTQLADIQRRSDLHRLLRLVADSMAQPMVIARVSSALQLPESTTRRYLSLFEEVFLIKRLPAWSATATKRASRTPKTLFVDTGIGSHLAGLGLGRLQRDEALAGPVLENLVLSELAKQISWSLTRPWLGHYRTRDGDEVDGVLEAPDGRIVGIEVKSARSVRSEDFRGLKHLQSRVPQRFHHGVVLYTGDEVLSFGAGLTAQPISSLWA</sequence>
<dbReference type="RefSeq" id="WP_012225742.1">
    <property type="nucleotide sequence ID" value="NZ_HG422565.1"/>
</dbReference>
<evidence type="ECO:0000259" key="2">
    <source>
        <dbReference type="Pfam" id="PF13635"/>
    </source>
</evidence>
<dbReference type="InterPro" id="IPR027417">
    <property type="entry name" value="P-loop_NTPase"/>
</dbReference>
<dbReference type="AlphaFoldDB" id="R4Z456"/>
<dbReference type="InterPro" id="IPR041682">
    <property type="entry name" value="AAA_14"/>
</dbReference>
<dbReference type="EMBL" id="CANL01000014">
    <property type="protein sequence ID" value="CCM63312.1"/>
    <property type="molecule type" value="Genomic_DNA"/>
</dbReference>
<accession>R4Z456</accession>
<dbReference type="InterPro" id="IPR025420">
    <property type="entry name" value="DUF4143"/>
</dbReference>
<feature type="domain" description="AAA" evidence="1">
    <location>
        <begin position="22"/>
        <end position="140"/>
    </location>
</feature>
<proteinExistence type="predicted"/>
<evidence type="ECO:0000313" key="3">
    <source>
        <dbReference type="EMBL" id="CCM63312.1"/>
    </source>
</evidence>
<dbReference type="STRING" id="1229780.BN381_210002"/>
<dbReference type="PANTHER" id="PTHR43566">
    <property type="entry name" value="CONSERVED PROTEIN"/>
    <property type="match status" value="1"/>
</dbReference>
<dbReference type="eggNOG" id="COG1373">
    <property type="taxonomic scope" value="Bacteria"/>
</dbReference>
<feature type="domain" description="DUF4143" evidence="2">
    <location>
        <begin position="202"/>
        <end position="361"/>
    </location>
</feature>
<dbReference type="Pfam" id="PF13173">
    <property type="entry name" value="AAA_14"/>
    <property type="match status" value="1"/>
</dbReference>
<reference evidence="3 4" key="1">
    <citation type="journal article" date="2013" name="ISME J.">
        <title>Metabolic model for the filamentous 'Candidatus Microthrix parvicella' based on genomic and metagenomic analyses.</title>
        <authorList>
            <person name="Jon McIlroy S."/>
            <person name="Kristiansen R."/>
            <person name="Albertsen M."/>
            <person name="Michael Karst S."/>
            <person name="Rossetti S."/>
            <person name="Lund Nielsen J."/>
            <person name="Tandoi V."/>
            <person name="James Seviour R."/>
            <person name="Nielsen P.H."/>
        </authorList>
    </citation>
    <scope>NUCLEOTIDE SEQUENCE [LARGE SCALE GENOMIC DNA]</scope>
    <source>
        <strain evidence="3 4">RN1</strain>
    </source>
</reference>
<dbReference type="PANTHER" id="PTHR43566:SF2">
    <property type="entry name" value="DUF4143 DOMAIN-CONTAINING PROTEIN"/>
    <property type="match status" value="1"/>
</dbReference>
<gene>
    <name evidence="3" type="ORF">BN381_210002</name>
</gene>
<comment type="caution">
    <text evidence="3">The sequence shown here is derived from an EMBL/GenBank/DDBJ whole genome shotgun (WGS) entry which is preliminary data.</text>
</comment>
<evidence type="ECO:0008006" key="5">
    <source>
        <dbReference type="Google" id="ProtNLM"/>
    </source>
</evidence>
<dbReference type="Proteomes" id="UP000018291">
    <property type="component" value="Unassembled WGS sequence"/>
</dbReference>
<evidence type="ECO:0000259" key="1">
    <source>
        <dbReference type="Pfam" id="PF13173"/>
    </source>
</evidence>
<dbReference type="HOGENOM" id="CLU_041527_3_0_11"/>